<dbReference type="Proteomes" id="UP001497392">
    <property type="component" value="Unassembled WGS sequence"/>
</dbReference>
<name>A0ABP1FUV2_9CHLO</name>
<proteinExistence type="predicted"/>
<dbReference type="EMBL" id="CAXHTA020000009">
    <property type="protein sequence ID" value="CAL5223666.1"/>
    <property type="molecule type" value="Genomic_DNA"/>
</dbReference>
<gene>
    <name evidence="1" type="primary">g6214</name>
    <name evidence="1" type="ORF">VP750_LOCUS5325</name>
</gene>
<organism evidence="1 2">
    <name type="scientific">Coccomyxa viridis</name>
    <dbReference type="NCBI Taxonomy" id="1274662"/>
    <lineage>
        <taxon>Eukaryota</taxon>
        <taxon>Viridiplantae</taxon>
        <taxon>Chlorophyta</taxon>
        <taxon>core chlorophytes</taxon>
        <taxon>Trebouxiophyceae</taxon>
        <taxon>Trebouxiophyceae incertae sedis</taxon>
        <taxon>Coccomyxaceae</taxon>
        <taxon>Coccomyxa</taxon>
    </lineage>
</organism>
<accession>A0ABP1FUV2</accession>
<protein>
    <submittedName>
        <fullName evidence="1">G6214 protein</fullName>
    </submittedName>
</protein>
<evidence type="ECO:0000313" key="2">
    <source>
        <dbReference type="Proteomes" id="UP001497392"/>
    </source>
</evidence>
<keyword evidence="2" id="KW-1185">Reference proteome</keyword>
<comment type="caution">
    <text evidence="1">The sequence shown here is derived from an EMBL/GenBank/DDBJ whole genome shotgun (WGS) entry which is preliminary data.</text>
</comment>
<reference evidence="1 2" key="1">
    <citation type="submission" date="2024-06" db="EMBL/GenBank/DDBJ databases">
        <authorList>
            <person name="Kraege A."/>
            <person name="Thomma B."/>
        </authorList>
    </citation>
    <scope>NUCLEOTIDE SEQUENCE [LARGE SCALE GENOMIC DNA]</scope>
</reference>
<sequence length="181" mass="19460">MRQLLPQISVPRSPREYAYGQMQNAPSASYMPYSSGAASVFVPCNDPQPLQDMYKGQPAWGFEHELLSAGSIASSGADGCVPELTQGSLSHVIVKSEACVPDYNTSGDGSPCMPPIQKPIIGLDGHMQPRVAFLKLDEDSFSSDSEDRLTLKLQPSDAMPLIASGKLSNLSLEPYIYSHGP</sequence>
<evidence type="ECO:0000313" key="1">
    <source>
        <dbReference type="EMBL" id="CAL5223666.1"/>
    </source>
</evidence>